<dbReference type="Gene3D" id="3.20.20.190">
    <property type="entry name" value="Phosphatidylinositol (PI) phosphodiesterase"/>
    <property type="match status" value="1"/>
</dbReference>
<dbReference type="PANTHER" id="PTHR10336">
    <property type="entry name" value="PHOSPHOINOSITIDE-SPECIFIC PHOSPHOLIPASE C FAMILY PROTEIN"/>
    <property type="match status" value="1"/>
</dbReference>
<feature type="binding site" evidence="16">
    <location>
        <position position="407"/>
    </location>
    <ligand>
        <name>Ca(2+)</name>
        <dbReference type="ChEBI" id="CHEBI:29108"/>
        <label>3</label>
        <note>catalytic</note>
    </ligand>
</feature>
<dbReference type="GO" id="GO:0016042">
    <property type="term" value="P:lipid catabolic process"/>
    <property type="evidence" value="ECO:0007669"/>
    <property type="project" value="UniProtKB-KW"/>
</dbReference>
<keyword evidence="4" id="KW-0963">Cytoplasm</keyword>
<feature type="glycosylation site" description="O-linked (GlcNAc) serine" evidence="17">
    <location>
        <position position="207"/>
    </location>
</feature>
<dbReference type="InterPro" id="IPR000909">
    <property type="entry name" value="PLipase_C_PInositol-sp_X_dom"/>
</dbReference>
<dbReference type="InterPro" id="IPR035892">
    <property type="entry name" value="C2_domain_sf"/>
</dbReference>
<organism evidence="24 25">
    <name type="scientific">Eptatretus burgeri</name>
    <name type="common">Inshore hagfish</name>
    <dbReference type="NCBI Taxonomy" id="7764"/>
    <lineage>
        <taxon>Eukaryota</taxon>
        <taxon>Metazoa</taxon>
        <taxon>Chordata</taxon>
        <taxon>Craniata</taxon>
        <taxon>Vertebrata</taxon>
        <taxon>Cyclostomata</taxon>
        <taxon>Myxini</taxon>
        <taxon>Myxiniformes</taxon>
        <taxon>Myxinidae</taxon>
        <taxon>Eptatretinae</taxon>
        <taxon>Eptatretus</taxon>
    </lineage>
</organism>
<dbReference type="SUPFAM" id="SSF49562">
    <property type="entry name" value="C2 domain (Calcium/lipid-binding domain, CaLB)"/>
    <property type="match status" value="1"/>
</dbReference>
<keyword evidence="5 16" id="KW-0479">Metal-binding</keyword>
<dbReference type="Pfam" id="PF00168">
    <property type="entry name" value="C2"/>
    <property type="match status" value="1"/>
</dbReference>
<evidence type="ECO:0000313" key="24">
    <source>
        <dbReference type="Ensembl" id="ENSEBUP00000014248.1"/>
    </source>
</evidence>
<evidence type="ECO:0000256" key="2">
    <source>
        <dbReference type="ARBA" id="ARBA00004496"/>
    </source>
</evidence>
<dbReference type="FunFam" id="1.10.238.10:FF:000005">
    <property type="entry name" value="Phosphoinositide phospholipase C"/>
    <property type="match status" value="1"/>
</dbReference>
<dbReference type="FunFam" id="2.30.29.30:FF:000088">
    <property type="entry name" value="Phosphoinositide phospholipase C"/>
    <property type="match status" value="1"/>
</dbReference>
<feature type="region of interest" description="Disordered" evidence="19">
    <location>
        <begin position="1"/>
        <end position="28"/>
    </location>
</feature>
<dbReference type="SMART" id="SM00239">
    <property type="entry name" value="C2"/>
    <property type="match status" value="1"/>
</dbReference>
<feature type="binding site" evidence="15">
    <location>
        <position position="534"/>
    </location>
    <ligand>
        <name>substrate</name>
    </ligand>
</feature>
<dbReference type="InterPro" id="IPR011993">
    <property type="entry name" value="PH-like_dom_sf"/>
</dbReference>
<dbReference type="Proteomes" id="UP000694388">
    <property type="component" value="Unplaced"/>
</dbReference>
<feature type="domain" description="EF-hand" evidence="23">
    <location>
        <begin position="192"/>
        <end position="227"/>
    </location>
</feature>
<dbReference type="Gene3D" id="2.60.40.150">
    <property type="entry name" value="C2 domain"/>
    <property type="match status" value="1"/>
</dbReference>
<dbReference type="CDD" id="cd16202">
    <property type="entry name" value="EFh_PI-PLCdelta"/>
    <property type="match status" value="1"/>
</dbReference>
<dbReference type="PROSITE" id="PS50003">
    <property type="entry name" value="PH_DOMAIN"/>
    <property type="match status" value="1"/>
</dbReference>
<evidence type="ECO:0000259" key="23">
    <source>
        <dbReference type="PROSITE" id="PS50222"/>
    </source>
</evidence>
<evidence type="ECO:0000256" key="14">
    <source>
        <dbReference type="PIRSR" id="PIRSR628391-1"/>
    </source>
</evidence>
<dbReference type="InterPro" id="IPR017946">
    <property type="entry name" value="PLC-like_Pdiesterase_TIM-brl"/>
</dbReference>
<dbReference type="InterPro" id="IPR001711">
    <property type="entry name" value="PLipase_C_Pinositol-sp_Y"/>
</dbReference>
<keyword evidence="11" id="KW-0472">Membrane</keyword>
<dbReference type="SUPFAM" id="SSF47473">
    <property type="entry name" value="EF-hand"/>
    <property type="match status" value="1"/>
</dbReference>
<dbReference type="FunFam" id="3.20.20.190:FF:000022">
    <property type="entry name" value="Phosphoinositide phospholipase C"/>
    <property type="match status" value="1"/>
</dbReference>
<evidence type="ECO:0000256" key="7">
    <source>
        <dbReference type="ARBA" id="ARBA00022801"/>
    </source>
</evidence>
<evidence type="ECO:0000256" key="9">
    <source>
        <dbReference type="ARBA" id="ARBA00022963"/>
    </source>
</evidence>
<keyword evidence="9 18" id="KW-0442">Lipid degradation</keyword>
<dbReference type="PROSITE" id="PS00018">
    <property type="entry name" value="EF_HAND_1"/>
    <property type="match status" value="2"/>
</dbReference>
<feature type="binding site" evidence="16">
    <location>
        <position position="360"/>
    </location>
    <ligand>
        <name>Ca(2+)</name>
        <dbReference type="ChEBI" id="CHEBI:29108"/>
        <label>3</label>
        <note>catalytic</note>
    </ligand>
</feature>
<dbReference type="Pfam" id="PF00387">
    <property type="entry name" value="PI-PLC-Y"/>
    <property type="match status" value="1"/>
</dbReference>
<dbReference type="GO" id="GO:0005886">
    <property type="term" value="C:plasma membrane"/>
    <property type="evidence" value="ECO:0007669"/>
    <property type="project" value="TreeGrafter"/>
</dbReference>
<dbReference type="PROSITE" id="PS50004">
    <property type="entry name" value="C2"/>
    <property type="match status" value="1"/>
</dbReference>
<evidence type="ECO:0000256" key="19">
    <source>
        <dbReference type="SAM" id="MobiDB-lite"/>
    </source>
</evidence>
<keyword evidence="25" id="KW-1185">Reference proteome</keyword>
<dbReference type="PANTHER" id="PTHR10336:SF209">
    <property type="entry name" value="PHOSPHOINOSITIDE PHOSPHOLIPASE C"/>
    <property type="match status" value="1"/>
</dbReference>
<feature type="binding site" evidence="16">
    <location>
        <position position="666"/>
    </location>
    <ligand>
        <name>Ca(2+)</name>
        <dbReference type="ChEBI" id="CHEBI:29108"/>
        <label>4</label>
    </ligand>
</feature>
<feature type="domain" description="C2" evidence="21">
    <location>
        <begin position="621"/>
        <end position="750"/>
    </location>
</feature>
<feature type="active site" evidence="14">
    <location>
        <position position="373"/>
    </location>
</feature>
<dbReference type="InterPro" id="IPR000008">
    <property type="entry name" value="C2_dom"/>
</dbReference>
<dbReference type="SUPFAM" id="SSF51695">
    <property type="entry name" value="PLC-like phosphodiesterases"/>
    <property type="match status" value="1"/>
</dbReference>
<dbReference type="Gene3D" id="1.10.238.10">
    <property type="entry name" value="EF-hand"/>
    <property type="match status" value="2"/>
</dbReference>
<feature type="binding site" evidence="15">
    <location>
        <position position="456"/>
    </location>
    <ligand>
        <name>substrate</name>
    </ligand>
</feature>
<dbReference type="EC" id="3.1.4.11" evidence="3 18"/>
<evidence type="ECO:0000256" key="15">
    <source>
        <dbReference type="PIRSR" id="PIRSR628391-2"/>
    </source>
</evidence>
<reference evidence="24" key="1">
    <citation type="submission" date="2025-08" db="UniProtKB">
        <authorList>
            <consortium name="Ensembl"/>
        </authorList>
    </citation>
    <scope>IDENTIFICATION</scope>
</reference>
<feature type="binding site" evidence="16">
    <location>
        <position position="329"/>
    </location>
    <ligand>
        <name>Ca(2+)</name>
        <dbReference type="ChEBI" id="CHEBI:29108"/>
        <label>3</label>
        <note>catalytic</note>
    </ligand>
</feature>
<keyword evidence="8 16" id="KW-0106">Calcium</keyword>
<dbReference type="InterPro" id="IPR001192">
    <property type="entry name" value="PI-PLC_fam"/>
</dbReference>
<dbReference type="PROSITE" id="PS50222">
    <property type="entry name" value="EF_HAND_2"/>
    <property type="match status" value="2"/>
</dbReference>
<feature type="binding site" evidence="16">
    <location>
        <position position="358"/>
    </location>
    <ligand>
        <name>Ca(2+)</name>
        <dbReference type="ChEBI" id="CHEBI:29108"/>
        <label>3</label>
        <note>catalytic</note>
    </ligand>
</feature>
<keyword evidence="17" id="KW-0325">Glycoprotein</keyword>
<evidence type="ECO:0000256" key="11">
    <source>
        <dbReference type="ARBA" id="ARBA00023136"/>
    </source>
</evidence>
<dbReference type="InterPro" id="IPR011992">
    <property type="entry name" value="EF-hand-dom_pair"/>
</dbReference>
<proteinExistence type="predicted"/>
<dbReference type="InterPro" id="IPR028391">
    <property type="entry name" value="PLC-delta1_cat"/>
</dbReference>
<protein>
    <recommendedName>
        <fullName evidence="3 18">Phosphoinositide phospholipase C</fullName>
        <ecNumber evidence="3 18">3.1.4.11</ecNumber>
    </recommendedName>
</protein>
<comment type="subcellular location">
    <subcellularLocation>
        <location evidence="2">Cytoplasm</location>
    </subcellularLocation>
    <subcellularLocation>
        <location evidence="1">Membrane</location>
        <topology evidence="1">Peripheral membrane protein</topology>
    </subcellularLocation>
</comment>
<feature type="compositionally biased region" description="Polar residues" evidence="19">
    <location>
        <begin position="1"/>
        <end position="17"/>
    </location>
</feature>
<dbReference type="InterPro" id="IPR015359">
    <property type="entry name" value="PLC_EF-hand-like"/>
</dbReference>
<dbReference type="Pfam" id="PF09279">
    <property type="entry name" value="EF-hand_like"/>
    <property type="match status" value="1"/>
</dbReference>
<evidence type="ECO:0000256" key="18">
    <source>
        <dbReference type="RuleBase" id="RU361133"/>
    </source>
</evidence>
<dbReference type="InterPro" id="IPR002048">
    <property type="entry name" value="EF_hand_dom"/>
</dbReference>
<evidence type="ECO:0000256" key="6">
    <source>
        <dbReference type="ARBA" id="ARBA00022737"/>
    </source>
</evidence>
<dbReference type="PROSITE" id="PS50008">
    <property type="entry name" value="PIPLC_Y_DOMAIN"/>
    <property type="match status" value="1"/>
</dbReference>
<sequence>MSSDDQEQRAAQSATSESGKKFAGMKQQAGSQLDDNLRAMCGGTVVQKVKANGWKKDRKMILQQDLATIRFQSNKFTKSKTLYPIQEIEAIREGHQSTALRTVAVDHPAEYCFTLAFSGSRKNLDLVASSSQEAKIWVCGLKKLMGKYQNQNHQECLDQWIYEMARKADKDKNGKMTLKEVKSLLKLMNTGASDEYVEELFQSSDVSNTGILDEKEFVILYKKLTERKDVHTLFQRLLPKDEYLMSQQKFASFLHDEQHETTSSVDIAGSLIGRYEPSEAAKAKCSFTVDGFLLYLLSDECCVFDPSMENLCQDMRRPLAHYFISSSHNTYLMEDQLSGPSSTEAYIRALQKGCRCVELDCWDGPDGEPVIYHGYTMTSKILFHDVIKAVNKYAFEASKYPVILSIENHCSLEQQKVMAQYMRNILGEKLLTGPLGGKVPTQMPSPEELKGRILLKGKKLGGLEDFTESDEGEVSNEDEAADIEEVKKQGQLNESKSQQKLHKDLSDLIIYCKSVHFKGFEQAAERSKCYEMSSFVESKAQKLCSESGEEFVRYNALQLSRIYPAGLRTDSSNYNPQKMWNAGCQIVALNFQTPGCEMDLNGGRFRQNGGCGYVLKPAYMHSKESNFNPEDPHSSEGFDPTKLTIKIISGQQLPKCKGSKKGSIVDPQVTVEVFGVPEDNQEKQTSFIENNGFNPFWNEILEFNVTVPSLAMVRFLVEDYDKHFNNDFIGQYSLPLTALKQGYRHVPLLSKDGNSLAPAFLFVCTTLVKTSSAQPGGQTM</sequence>
<reference evidence="24" key="2">
    <citation type="submission" date="2025-09" db="UniProtKB">
        <authorList>
            <consortium name="Ensembl"/>
        </authorList>
    </citation>
    <scope>IDENTIFICATION</scope>
</reference>
<dbReference type="Ensembl" id="ENSEBUT00000014824.1">
    <property type="protein sequence ID" value="ENSEBUP00000014248.1"/>
    <property type="gene ID" value="ENSEBUG00000008978.1"/>
</dbReference>
<dbReference type="PRINTS" id="PR00390">
    <property type="entry name" value="PHPHLIPASEC"/>
</dbReference>
<dbReference type="FunFam" id="2.60.40.150:FF:000058">
    <property type="entry name" value="Phosphoinositide phospholipase C"/>
    <property type="match status" value="1"/>
</dbReference>
<keyword evidence="6" id="KW-0677">Repeat</keyword>
<evidence type="ECO:0000256" key="8">
    <source>
        <dbReference type="ARBA" id="ARBA00022837"/>
    </source>
</evidence>
<feature type="domain" description="PI-PLC Y-box" evidence="22">
    <location>
        <begin position="505"/>
        <end position="620"/>
    </location>
</feature>
<dbReference type="SMART" id="SM00149">
    <property type="entry name" value="PLCYc"/>
    <property type="match status" value="1"/>
</dbReference>
<keyword evidence="10 18" id="KW-0443">Lipid metabolism</keyword>
<feature type="binding site" evidence="16">
    <location>
        <position position="690"/>
    </location>
    <ligand>
        <name>Ca(2+)</name>
        <dbReference type="ChEBI" id="CHEBI:29108"/>
        <label>4</label>
    </ligand>
</feature>
<evidence type="ECO:0000259" key="21">
    <source>
        <dbReference type="PROSITE" id="PS50004"/>
    </source>
</evidence>
<evidence type="ECO:0000256" key="12">
    <source>
        <dbReference type="ARBA" id="ARBA00023224"/>
    </source>
</evidence>
<feature type="domain" description="PH" evidence="20">
    <location>
        <begin position="38"/>
        <end position="146"/>
    </location>
</feature>
<dbReference type="GO" id="GO:0004435">
    <property type="term" value="F:phosphatidylinositol-4,5-bisphosphate phospholipase C activity"/>
    <property type="evidence" value="ECO:0007669"/>
    <property type="project" value="UniProtKB-EC"/>
</dbReference>
<dbReference type="GO" id="GO:0005509">
    <property type="term" value="F:calcium ion binding"/>
    <property type="evidence" value="ECO:0007669"/>
    <property type="project" value="InterPro"/>
</dbReference>
<evidence type="ECO:0000256" key="10">
    <source>
        <dbReference type="ARBA" id="ARBA00023098"/>
    </source>
</evidence>
<feature type="binding site" evidence="15">
    <location>
        <begin position="48"/>
        <end position="75"/>
    </location>
    <ligand>
        <name>substrate</name>
    </ligand>
</feature>
<feature type="binding site" evidence="16">
    <location>
        <position position="721"/>
    </location>
    <ligand>
        <name>Ca(2+)</name>
        <dbReference type="ChEBI" id="CHEBI:29108"/>
        <label>5</label>
    </ligand>
</feature>
<dbReference type="InterPro" id="IPR018247">
    <property type="entry name" value="EF_Hand_1_Ca_BS"/>
</dbReference>
<evidence type="ECO:0000313" key="25">
    <source>
        <dbReference type="Proteomes" id="UP000694388"/>
    </source>
</evidence>
<dbReference type="SMART" id="SM00054">
    <property type="entry name" value="EFh"/>
    <property type="match status" value="2"/>
</dbReference>
<keyword evidence="12" id="KW-0807">Transducer</keyword>
<feature type="domain" description="EF-hand" evidence="23">
    <location>
        <begin position="156"/>
        <end position="191"/>
    </location>
</feature>
<evidence type="ECO:0000259" key="22">
    <source>
        <dbReference type="PROSITE" id="PS50008"/>
    </source>
</evidence>
<dbReference type="SMART" id="SM00233">
    <property type="entry name" value="PH"/>
    <property type="match status" value="1"/>
</dbReference>
<dbReference type="SUPFAM" id="SSF50729">
    <property type="entry name" value="PH domain-like"/>
    <property type="match status" value="1"/>
</dbReference>
<dbReference type="GeneTree" id="ENSGT00940000156180"/>
<accession>A0A8C4QEF7</accession>
<dbReference type="Pfam" id="PF16457">
    <property type="entry name" value="PH_12"/>
    <property type="match status" value="1"/>
</dbReference>
<comment type="cofactor">
    <cofactor evidence="16">
        <name>Ca(2+)</name>
        <dbReference type="ChEBI" id="CHEBI:29108"/>
    </cofactor>
    <text evidence="16">Binds 3 Ca(2+) ions per subunit. Two of the Ca(2+) ions are bound to the C2 domain.</text>
</comment>
<feature type="binding site" evidence="15">
    <location>
        <position position="458"/>
    </location>
    <ligand>
        <name>substrate</name>
    </ligand>
</feature>
<feature type="binding site" evidence="16">
    <location>
        <position position="720"/>
    </location>
    <ligand>
        <name>Ca(2+)</name>
        <dbReference type="ChEBI" id="CHEBI:29108"/>
        <label>5</label>
    </ligand>
</feature>
<evidence type="ECO:0000256" key="17">
    <source>
        <dbReference type="PIRSR" id="PIRSR628391-4"/>
    </source>
</evidence>
<feature type="active site" evidence="14">
    <location>
        <position position="328"/>
    </location>
</feature>
<dbReference type="SMART" id="SM00148">
    <property type="entry name" value="PLCXc"/>
    <property type="match status" value="1"/>
</dbReference>
<evidence type="ECO:0000256" key="4">
    <source>
        <dbReference type="ARBA" id="ARBA00022490"/>
    </source>
</evidence>
<feature type="binding site" evidence="16">
    <location>
        <position position="719"/>
    </location>
    <ligand>
        <name>Ca(2+)</name>
        <dbReference type="ChEBI" id="CHEBI:29108"/>
        <label>5</label>
    </ligand>
</feature>
<dbReference type="Pfam" id="PF00388">
    <property type="entry name" value="PI-PLC-X"/>
    <property type="match status" value="1"/>
</dbReference>
<dbReference type="CDD" id="cd00275">
    <property type="entry name" value="C2_PLC_like"/>
    <property type="match status" value="1"/>
</dbReference>
<dbReference type="PROSITE" id="PS50007">
    <property type="entry name" value="PIPLC_X_DOMAIN"/>
    <property type="match status" value="1"/>
</dbReference>
<dbReference type="GO" id="GO:0005737">
    <property type="term" value="C:cytoplasm"/>
    <property type="evidence" value="ECO:0007669"/>
    <property type="project" value="UniProtKB-SubCell"/>
</dbReference>
<evidence type="ECO:0000256" key="3">
    <source>
        <dbReference type="ARBA" id="ARBA00012368"/>
    </source>
</evidence>
<dbReference type="GO" id="GO:0035556">
    <property type="term" value="P:intracellular signal transduction"/>
    <property type="evidence" value="ECO:0007669"/>
    <property type="project" value="InterPro"/>
</dbReference>
<keyword evidence="7 18" id="KW-0378">Hydrolase</keyword>
<feature type="glycosylation site" description="O-linked (GlcNAc) threonine" evidence="17">
    <location>
        <position position="209"/>
    </location>
</feature>
<feature type="binding site" evidence="16">
    <location>
        <position position="664"/>
    </location>
    <ligand>
        <name>Ca(2+)</name>
        <dbReference type="ChEBI" id="CHEBI:29108"/>
        <label>4</label>
    </ligand>
</feature>
<feature type="binding site" evidence="15">
    <location>
        <position position="561"/>
    </location>
    <ligand>
        <name>substrate</name>
    </ligand>
</feature>
<name>A0A8C4QEF7_EPTBU</name>
<evidence type="ECO:0000256" key="1">
    <source>
        <dbReference type="ARBA" id="ARBA00004170"/>
    </source>
</evidence>
<dbReference type="InterPro" id="IPR001849">
    <property type="entry name" value="PH_domain"/>
</dbReference>
<evidence type="ECO:0000259" key="20">
    <source>
        <dbReference type="PROSITE" id="PS50003"/>
    </source>
</evidence>
<evidence type="ECO:0000256" key="13">
    <source>
        <dbReference type="ARBA" id="ARBA00023674"/>
    </source>
</evidence>
<comment type="catalytic activity">
    <reaction evidence="13">
        <text>a 1,2-diacyl-sn-glycero-3-phospho-(1D-myo-inositol-4,5-bisphosphate) + H2O = 1D-myo-inositol 1,4,5-trisphosphate + a 1,2-diacyl-sn-glycerol + H(+)</text>
        <dbReference type="Rhea" id="RHEA:33179"/>
        <dbReference type="ChEBI" id="CHEBI:15377"/>
        <dbReference type="ChEBI" id="CHEBI:15378"/>
        <dbReference type="ChEBI" id="CHEBI:17815"/>
        <dbReference type="ChEBI" id="CHEBI:58456"/>
        <dbReference type="ChEBI" id="CHEBI:203600"/>
        <dbReference type="EC" id="3.1.4.11"/>
    </reaction>
    <physiologicalReaction direction="left-to-right" evidence="13">
        <dbReference type="Rhea" id="RHEA:33180"/>
    </physiologicalReaction>
</comment>
<evidence type="ECO:0000256" key="5">
    <source>
        <dbReference type="ARBA" id="ARBA00022723"/>
    </source>
</evidence>
<dbReference type="Gene3D" id="2.30.29.30">
    <property type="entry name" value="Pleckstrin-homology domain (PH domain)/Phosphotyrosine-binding domain (PTB)"/>
    <property type="match status" value="1"/>
</dbReference>
<dbReference type="AlphaFoldDB" id="A0A8C4QEF7"/>
<evidence type="ECO:0000256" key="16">
    <source>
        <dbReference type="PIRSR" id="PIRSR628391-3"/>
    </source>
</evidence>
<dbReference type="CDD" id="cd08593">
    <property type="entry name" value="PI-PLCc_delta"/>
    <property type="match status" value="1"/>
</dbReference>